<evidence type="ECO:0000313" key="4">
    <source>
        <dbReference type="EMBL" id="KAK2719632.1"/>
    </source>
</evidence>
<dbReference type="InterPro" id="IPR019956">
    <property type="entry name" value="Ubiquitin_dom"/>
</dbReference>
<protein>
    <recommendedName>
        <fullName evidence="3">Ubiquitin-like domain-containing protein</fullName>
    </recommendedName>
</protein>
<organism evidence="4 5">
    <name type="scientific">Artemia franciscana</name>
    <name type="common">Brine shrimp</name>
    <name type="synonym">Artemia sanfranciscana</name>
    <dbReference type="NCBI Taxonomy" id="6661"/>
    <lineage>
        <taxon>Eukaryota</taxon>
        <taxon>Metazoa</taxon>
        <taxon>Ecdysozoa</taxon>
        <taxon>Arthropoda</taxon>
        <taxon>Crustacea</taxon>
        <taxon>Branchiopoda</taxon>
        <taxon>Anostraca</taxon>
        <taxon>Artemiidae</taxon>
        <taxon>Artemia</taxon>
    </lineage>
</organism>
<dbReference type="PANTHER" id="PTHR10666">
    <property type="entry name" value="UBIQUITIN"/>
    <property type="match status" value="1"/>
</dbReference>
<feature type="non-terminal residue" evidence="4">
    <location>
        <position position="328"/>
    </location>
</feature>
<dbReference type="EMBL" id="JAVRJZ010000008">
    <property type="protein sequence ID" value="KAK2719632.1"/>
    <property type="molecule type" value="Genomic_DNA"/>
</dbReference>
<evidence type="ECO:0000256" key="2">
    <source>
        <dbReference type="SAM" id="MobiDB-lite"/>
    </source>
</evidence>
<evidence type="ECO:0000256" key="1">
    <source>
        <dbReference type="SAM" id="Coils"/>
    </source>
</evidence>
<feature type="coiled-coil region" evidence="1">
    <location>
        <begin position="184"/>
        <end position="246"/>
    </location>
</feature>
<keyword evidence="5" id="KW-1185">Reference proteome</keyword>
<dbReference type="InterPro" id="IPR000626">
    <property type="entry name" value="Ubiquitin-like_dom"/>
</dbReference>
<dbReference type="PRINTS" id="PR00348">
    <property type="entry name" value="UBIQUITIN"/>
</dbReference>
<dbReference type="InterPro" id="IPR029071">
    <property type="entry name" value="Ubiquitin-like_domsf"/>
</dbReference>
<name>A0AA88ID63_ARTSF</name>
<dbReference type="AlphaFoldDB" id="A0AA88ID63"/>
<dbReference type="SUPFAM" id="SSF54236">
    <property type="entry name" value="Ubiquitin-like"/>
    <property type="match status" value="1"/>
</dbReference>
<evidence type="ECO:0000259" key="3">
    <source>
        <dbReference type="PROSITE" id="PS50053"/>
    </source>
</evidence>
<dbReference type="FunFam" id="3.10.20.90:FF:000160">
    <property type="entry name" value="Polyubiquitin-C"/>
    <property type="match status" value="1"/>
</dbReference>
<dbReference type="SMART" id="SM00213">
    <property type="entry name" value="UBQ"/>
    <property type="match status" value="1"/>
</dbReference>
<dbReference type="Gene3D" id="3.10.20.90">
    <property type="entry name" value="Phosphatidylinositol 3-kinase Catalytic Subunit, Chain A, domain 1"/>
    <property type="match status" value="1"/>
</dbReference>
<dbReference type="Proteomes" id="UP001187531">
    <property type="component" value="Unassembled WGS sequence"/>
</dbReference>
<dbReference type="PROSITE" id="PS50053">
    <property type="entry name" value="UBIQUITIN_2"/>
    <property type="match status" value="1"/>
</dbReference>
<dbReference type="InterPro" id="IPR050158">
    <property type="entry name" value="Ubiquitin_ubiquitin-like"/>
</dbReference>
<accession>A0AA88ID63</accession>
<comment type="caution">
    <text evidence="4">The sequence shown here is derived from an EMBL/GenBank/DDBJ whole genome shotgun (WGS) entry which is preliminary data.</text>
</comment>
<keyword evidence="1" id="KW-0175">Coiled coil</keyword>
<feature type="region of interest" description="Disordered" evidence="2">
    <location>
        <begin position="1"/>
        <end position="23"/>
    </location>
</feature>
<sequence length="328" mass="37101">MDNNLRNHRAAEDGSVLRENLEGRDKSKTFNDDFLSTSQTTSENIFPLHLREDSHDIWLHPSTKTLPNPIKTTGVSLVGVLNPSVDNHSSTESGKADDLVCHGRTKLIERSLVSQRPFSGCSSKSFEVLKWVAAQENSPNKFHLEQCHSIHTEIDDHSSGTFLNEDQLRPSFGSQMPLPNYHLNSDKEDVISTLVEEVRRLRQEISSQTSKQQALETLMQRALVELEEANANIMKLHSEIDRSTSDDKMTITSLQKMQIFVKTLTGKTITLEVEPSDTIENVKAKIQDKEGIPRDQQRIFFGRWTLTGMEGGKQLEDGRTLSDYNIQK</sequence>
<proteinExistence type="predicted"/>
<feature type="domain" description="Ubiquitin-like" evidence="3">
    <location>
        <begin position="257"/>
        <end position="328"/>
    </location>
</feature>
<feature type="compositionally biased region" description="Basic and acidic residues" evidence="2">
    <location>
        <begin position="9"/>
        <end position="23"/>
    </location>
</feature>
<reference evidence="4" key="1">
    <citation type="submission" date="2023-07" db="EMBL/GenBank/DDBJ databases">
        <title>Chromosome-level genome assembly of Artemia franciscana.</title>
        <authorList>
            <person name="Jo E."/>
        </authorList>
    </citation>
    <scope>NUCLEOTIDE SEQUENCE</scope>
    <source>
        <tissue evidence="4">Whole body</tissue>
    </source>
</reference>
<gene>
    <name evidence="4" type="ORF">QYM36_005196</name>
</gene>
<evidence type="ECO:0000313" key="5">
    <source>
        <dbReference type="Proteomes" id="UP001187531"/>
    </source>
</evidence>
<dbReference type="Pfam" id="PF00240">
    <property type="entry name" value="ubiquitin"/>
    <property type="match status" value="1"/>
</dbReference>